<feature type="transmembrane region" description="Helical" evidence="6">
    <location>
        <begin position="147"/>
        <end position="168"/>
    </location>
</feature>
<dbReference type="EMBL" id="QGLP01000010">
    <property type="protein sequence ID" value="PXZ02499.1"/>
    <property type="molecule type" value="Genomic_DNA"/>
</dbReference>
<feature type="transmembrane region" description="Helical" evidence="6">
    <location>
        <begin position="12"/>
        <end position="36"/>
    </location>
</feature>
<dbReference type="SUPFAM" id="SSF103473">
    <property type="entry name" value="MFS general substrate transporter"/>
    <property type="match status" value="1"/>
</dbReference>
<keyword evidence="3 6" id="KW-0812">Transmembrane</keyword>
<evidence type="ECO:0000256" key="6">
    <source>
        <dbReference type="SAM" id="Phobius"/>
    </source>
</evidence>
<dbReference type="Proteomes" id="UP000247483">
    <property type="component" value="Unassembled WGS sequence"/>
</dbReference>
<feature type="transmembrane region" description="Helical" evidence="6">
    <location>
        <begin position="350"/>
        <end position="370"/>
    </location>
</feature>
<evidence type="ECO:0000313" key="8">
    <source>
        <dbReference type="Proteomes" id="UP000247483"/>
    </source>
</evidence>
<protein>
    <recommendedName>
        <fullName evidence="9">MFS transporter</fullName>
    </recommendedName>
</protein>
<organism evidence="7 8">
    <name type="scientific">Gilliamella apicola</name>
    <dbReference type="NCBI Taxonomy" id="1196095"/>
    <lineage>
        <taxon>Bacteria</taxon>
        <taxon>Pseudomonadati</taxon>
        <taxon>Pseudomonadota</taxon>
        <taxon>Gammaproteobacteria</taxon>
        <taxon>Orbales</taxon>
        <taxon>Orbaceae</taxon>
        <taxon>Gilliamella</taxon>
    </lineage>
</organism>
<feature type="transmembrane region" description="Helical" evidence="6">
    <location>
        <begin position="222"/>
        <end position="240"/>
    </location>
</feature>
<evidence type="ECO:0000256" key="1">
    <source>
        <dbReference type="ARBA" id="ARBA00004141"/>
    </source>
</evidence>
<evidence type="ECO:0000313" key="7">
    <source>
        <dbReference type="EMBL" id="PXZ02499.1"/>
    </source>
</evidence>
<comment type="caution">
    <text evidence="7">The sequence shown here is derived from an EMBL/GenBank/DDBJ whole genome shotgun (WGS) entry which is preliminary data.</text>
</comment>
<dbReference type="PANTHER" id="PTHR12778:SF10">
    <property type="entry name" value="MAJOR FACILITATOR SUPERFAMILY DOMAIN-CONTAINING PROTEIN 3"/>
    <property type="match status" value="1"/>
</dbReference>
<dbReference type="InterPro" id="IPR004752">
    <property type="entry name" value="AmpG_permease/AT-1"/>
</dbReference>
<evidence type="ECO:0008006" key="9">
    <source>
        <dbReference type="Google" id="ProtNLM"/>
    </source>
</evidence>
<feature type="transmembrane region" description="Helical" evidence="6">
    <location>
        <begin position="48"/>
        <end position="66"/>
    </location>
</feature>
<feature type="transmembrane region" description="Helical" evidence="6">
    <location>
        <begin position="260"/>
        <end position="280"/>
    </location>
</feature>
<evidence type="ECO:0000256" key="5">
    <source>
        <dbReference type="ARBA" id="ARBA00023136"/>
    </source>
</evidence>
<feature type="transmembrane region" description="Helical" evidence="6">
    <location>
        <begin position="180"/>
        <end position="201"/>
    </location>
</feature>
<dbReference type="PANTHER" id="PTHR12778">
    <property type="entry name" value="SOLUTE CARRIER FAMILY 33 ACETYL-COA TRANSPORTER -RELATED"/>
    <property type="match status" value="1"/>
</dbReference>
<name>A0A2V4DVK7_9GAMM</name>
<dbReference type="AlphaFoldDB" id="A0A2V4DVK7"/>
<proteinExistence type="predicted"/>
<keyword evidence="2" id="KW-0813">Transport</keyword>
<evidence type="ECO:0000256" key="2">
    <source>
        <dbReference type="ARBA" id="ARBA00022448"/>
    </source>
</evidence>
<dbReference type="Gene3D" id="1.20.1250.20">
    <property type="entry name" value="MFS general substrate transporter like domains"/>
    <property type="match status" value="1"/>
</dbReference>
<feature type="transmembrane region" description="Helical" evidence="6">
    <location>
        <begin position="287"/>
        <end position="308"/>
    </location>
</feature>
<feature type="transmembrane region" description="Helical" evidence="6">
    <location>
        <begin position="314"/>
        <end position="338"/>
    </location>
</feature>
<evidence type="ECO:0000256" key="4">
    <source>
        <dbReference type="ARBA" id="ARBA00022989"/>
    </source>
</evidence>
<gene>
    <name evidence="7" type="ORF">DKK79_13565</name>
</gene>
<dbReference type="Pfam" id="PF07690">
    <property type="entry name" value="MFS_1"/>
    <property type="match status" value="1"/>
</dbReference>
<reference evidence="7 8" key="1">
    <citation type="submission" date="2018-05" db="EMBL/GenBank/DDBJ databases">
        <title>Reference genomes for bee gut microbiota database.</title>
        <authorList>
            <person name="Ellegaard K.M."/>
        </authorList>
    </citation>
    <scope>NUCLEOTIDE SEQUENCE [LARGE SCALE GENOMIC DNA]</scope>
    <source>
        <strain evidence="7 8">ESL0177</strain>
    </source>
</reference>
<feature type="transmembrane region" description="Helical" evidence="6">
    <location>
        <begin position="86"/>
        <end position="104"/>
    </location>
</feature>
<dbReference type="InterPro" id="IPR011701">
    <property type="entry name" value="MFS"/>
</dbReference>
<keyword evidence="4 6" id="KW-1133">Transmembrane helix</keyword>
<feature type="transmembrane region" description="Helical" evidence="6">
    <location>
        <begin position="110"/>
        <end position="135"/>
    </location>
</feature>
<dbReference type="GO" id="GO:0016020">
    <property type="term" value="C:membrane"/>
    <property type="evidence" value="ECO:0007669"/>
    <property type="project" value="UniProtKB-SubCell"/>
</dbReference>
<accession>A0A2V4DVK7</accession>
<dbReference type="GO" id="GO:0022857">
    <property type="term" value="F:transmembrane transporter activity"/>
    <property type="evidence" value="ECO:0007669"/>
    <property type="project" value="InterPro"/>
</dbReference>
<feature type="transmembrane region" description="Helical" evidence="6">
    <location>
        <begin position="376"/>
        <end position="398"/>
    </location>
</feature>
<evidence type="ECO:0000256" key="3">
    <source>
        <dbReference type="ARBA" id="ARBA00022692"/>
    </source>
</evidence>
<keyword evidence="5 6" id="KW-0472">Membrane</keyword>
<dbReference type="InterPro" id="IPR036259">
    <property type="entry name" value="MFS_trans_sf"/>
</dbReference>
<comment type="subcellular location">
    <subcellularLocation>
        <location evidence="1">Membrane</location>
        <topology evidence="1">Multi-pass membrane protein</topology>
    </subcellularLocation>
</comment>
<sequence>MGIFIFNGGVLLKLIFAIGSFYFVQTLIGGIVFQAIPAWLRSRDVDLYTIGLVSLAMIPWTLRVLWAGGVERYRVTASGKIRSKQIVIAGQVALAVILIGLSFVHENMFITLISLLILLSLVCCTSEIACDAYMIENLNSKSYGIGNGLRIGCGYLGMAVGGGGLIYLCDKWGWQSSLLVYSALLLFLLLPLLLAPSINQLPVTEKSDQRPSLIKTIKQPMMLKAIVLVFFFEISGRLISSMLSPFAIDAGLSLENLGKVTSFGGAACGMLGTLSGMLFIRIIGYRWALLLATLFKCLSISCFIILSLQPDINAIWLIVSYLFFNYTFSVGLVCLYSFLTTQASLKQAGLDFTLFQCGAALAAGCSGYIGGTVAYYMGYVTLFNLTLGCALFVLIFLYRSSILKAV</sequence>